<dbReference type="GO" id="GO:0016251">
    <property type="term" value="F:RNA polymerase II general transcription initiation factor activity"/>
    <property type="evidence" value="ECO:0007669"/>
    <property type="project" value="EnsemblFungi"/>
</dbReference>
<dbReference type="InterPro" id="IPR030491">
    <property type="entry name" value="TBP_CS"/>
</dbReference>
<dbReference type="SUPFAM" id="SSF55945">
    <property type="entry name" value="TATA-box binding protein-like"/>
    <property type="match status" value="2"/>
</dbReference>
<dbReference type="KEGG" id="tmn:UCRPA7_763"/>
<dbReference type="Pfam" id="PF00352">
    <property type="entry name" value="TBP"/>
    <property type="match status" value="2"/>
</dbReference>
<dbReference type="PROSITE" id="PS00351">
    <property type="entry name" value="TFIID"/>
    <property type="match status" value="1"/>
</dbReference>
<dbReference type="InterPro" id="IPR000814">
    <property type="entry name" value="TBP"/>
</dbReference>
<dbReference type="AlphaFoldDB" id="R8BWJ0"/>
<dbReference type="GO" id="GO:0005672">
    <property type="term" value="C:transcription factor TFIIA complex"/>
    <property type="evidence" value="ECO:0007669"/>
    <property type="project" value="EnsemblFungi"/>
</dbReference>
<evidence type="ECO:0000256" key="2">
    <source>
        <dbReference type="ARBA" id="ARBA00005560"/>
    </source>
</evidence>
<dbReference type="Proteomes" id="UP000014074">
    <property type="component" value="Unassembled WGS sequence"/>
</dbReference>
<evidence type="ECO:0000256" key="3">
    <source>
        <dbReference type="ARBA" id="ARBA00023125"/>
    </source>
</evidence>
<dbReference type="GO" id="GO:0001188">
    <property type="term" value="P:RNA polymerase I preinitiation complex assembly"/>
    <property type="evidence" value="ECO:0007669"/>
    <property type="project" value="EnsemblFungi"/>
</dbReference>
<dbReference type="GO" id="GO:0051123">
    <property type="term" value="P:RNA polymerase II preinitiation complex assembly"/>
    <property type="evidence" value="ECO:0007669"/>
    <property type="project" value="EnsemblFungi"/>
</dbReference>
<proteinExistence type="inferred from homology"/>
<dbReference type="GO" id="GO:0001006">
    <property type="term" value="F:RNA polymerase III type 3 promoter sequence-specific DNA binding"/>
    <property type="evidence" value="ECO:0007669"/>
    <property type="project" value="EnsemblFungi"/>
</dbReference>
<organism evidence="7 8">
    <name type="scientific">Phaeoacremonium minimum (strain UCR-PA7)</name>
    <name type="common">Esca disease fungus</name>
    <name type="synonym">Togninia minima</name>
    <dbReference type="NCBI Taxonomy" id="1286976"/>
    <lineage>
        <taxon>Eukaryota</taxon>
        <taxon>Fungi</taxon>
        <taxon>Dikarya</taxon>
        <taxon>Ascomycota</taxon>
        <taxon>Pezizomycotina</taxon>
        <taxon>Sordariomycetes</taxon>
        <taxon>Sordariomycetidae</taxon>
        <taxon>Togniniales</taxon>
        <taxon>Togniniaceae</taxon>
        <taxon>Phaeoacremonium</taxon>
    </lineage>
</organism>
<evidence type="ECO:0000313" key="8">
    <source>
        <dbReference type="Proteomes" id="UP000014074"/>
    </source>
</evidence>
<keyword evidence="8" id="KW-1185">Reference proteome</keyword>
<keyword evidence="5" id="KW-0539">Nucleus</keyword>
<dbReference type="CDD" id="cd04516">
    <property type="entry name" value="TBP_eukaryotes"/>
    <property type="match status" value="1"/>
</dbReference>
<name>R8BWJ0_PHAM7</name>
<feature type="compositionally biased region" description="Low complexity" evidence="6">
    <location>
        <begin position="55"/>
        <end position="78"/>
    </location>
</feature>
<dbReference type="PANTHER" id="PTHR10126">
    <property type="entry name" value="TATA-BOX BINDING PROTEIN"/>
    <property type="match status" value="1"/>
</dbReference>
<dbReference type="GO" id="GO:0000126">
    <property type="term" value="C:transcription factor TFIIIB complex"/>
    <property type="evidence" value="ECO:0007669"/>
    <property type="project" value="EnsemblFungi"/>
</dbReference>
<keyword evidence="3" id="KW-0238">DNA-binding</keyword>
<dbReference type="GO" id="GO:0045892">
    <property type="term" value="P:negative regulation of DNA-templated transcription"/>
    <property type="evidence" value="ECO:0007669"/>
    <property type="project" value="EnsemblFungi"/>
</dbReference>
<dbReference type="GO" id="GO:0097718">
    <property type="term" value="F:disordered domain specific binding"/>
    <property type="evidence" value="ECO:0007669"/>
    <property type="project" value="EnsemblFungi"/>
</dbReference>
<feature type="compositionally biased region" description="Polar residues" evidence="6">
    <location>
        <begin position="1"/>
        <end position="12"/>
    </location>
</feature>
<dbReference type="GO" id="GO:0006359">
    <property type="term" value="P:regulation of transcription by RNA polymerase III"/>
    <property type="evidence" value="ECO:0007669"/>
    <property type="project" value="EnsemblFungi"/>
</dbReference>
<evidence type="ECO:0000256" key="5">
    <source>
        <dbReference type="ARBA" id="ARBA00023242"/>
    </source>
</evidence>
<dbReference type="GO" id="GO:0070898">
    <property type="term" value="P:RNA polymerase III preinitiation complex assembly"/>
    <property type="evidence" value="ECO:0007669"/>
    <property type="project" value="EnsemblFungi"/>
</dbReference>
<feature type="region of interest" description="Disordered" evidence="6">
    <location>
        <begin position="1"/>
        <end position="83"/>
    </location>
</feature>
<dbReference type="GO" id="GO:0000120">
    <property type="term" value="C:RNA polymerase I transcription regulator complex"/>
    <property type="evidence" value="ECO:0007669"/>
    <property type="project" value="EnsemblFungi"/>
</dbReference>
<evidence type="ECO:0000256" key="6">
    <source>
        <dbReference type="SAM" id="MobiDB-lite"/>
    </source>
</evidence>
<dbReference type="RefSeq" id="XP_007911547.1">
    <property type="nucleotide sequence ID" value="XM_007913356.1"/>
</dbReference>
<dbReference type="GeneID" id="19328406"/>
<dbReference type="GO" id="GO:0001179">
    <property type="term" value="F:RNA polymerase I general transcription initiation factor binding"/>
    <property type="evidence" value="ECO:0007669"/>
    <property type="project" value="EnsemblFungi"/>
</dbReference>
<protein>
    <submittedName>
        <fullName evidence="7">Putative tata-box-binding protein</fullName>
    </submittedName>
</protein>
<dbReference type="HAMAP" id="MF_00408">
    <property type="entry name" value="TATA_bind_prot_arch"/>
    <property type="match status" value="1"/>
</dbReference>
<gene>
    <name evidence="7" type="ORF">UCRPA7_763</name>
</gene>
<dbReference type="eggNOG" id="KOG3302">
    <property type="taxonomic scope" value="Eukaryota"/>
</dbReference>
<dbReference type="GO" id="GO:0001092">
    <property type="term" value="F:TFIIA-class transcription factor complex binding"/>
    <property type="evidence" value="ECO:0007669"/>
    <property type="project" value="EnsemblFungi"/>
</dbReference>
<dbReference type="EMBL" id="KB932813">
    <property type="protein sequence ID" value="EOO03700.1"/>
    <property type="molecule type" value="Genomic_DNA"/>
</dbReference>
<evidence type="ECO:0000256" key="4">
    <source>
        <dbReference type="ARBA" id="ARBA00023163"/>
    </source>
</evidence>
<comment type="subcellular location">
    <subcellularLocation>
        <location evidence="1">Nucleus</location>
    </subcellularLocation>
</comment>
<dbReference type="HOGENOM" id="CLU_060161_1_0_1"/>
<dbReference type="PRINTS" id="PR00686">
    <property type="entry name" value="TIFACTORIID"/>
</dbReference>
<dbReference type="GO" id="GO:0000979">
    <property type="term" value="F:RNA polymerase II core promoter sequence-specific DNA binding"/>
    <property type="evidence" value="ECO:0007669"/>
    <property type="project" value="EnsemblFungi"/>
</dbReference>
<dbReference type="OrthoDB" id="2127950at2759"/>
<evidence type="ECO:0000313" key="7">
    <source>
        <dbReference type="EMBL" id="EOO03700.1"/>
    </source>
</evidence>
<dbReference type="InterPro" id="IPR033710">
    <property type="entry name" value="TBP_eukaryotic"/>
</dbReference>
<dbReference type="GO" id="GO:0045944">
    <property type="term" value="P:positive regulation of transcription by RNA polymerase II"/>
    <property type="evidence" value="ECO:0007669"/>
    <property type="project" value="EnsemblFungi"/>
</dbReference>
<reference evidence="8" key="1">
    <citation type="journal article" date="2013" name="Genome Announc.">
        <title>Draft genome sequence of the ascomycete Phaeoacremonium aleophilum strain UCR-PA7, a causal agent of the esca disease complex in grapevines.</title>
        <authorList>
            <person name="Blanco-Ulate B."/>
            <person name="Rolshausen P."/>
            <person name="Cantu D."/>
        </authorList>
    </citation>
    <scope>NUCLEOTIDE SEQUENCE [LARGE SCALE GENOMIC DNA]</scope>
    <source>
        <strain evidence="8">UCR-PA7</strain>
    </source>
</reference>
<keyword evidence="4" id="KW-0804">Transcription</keyword>
<dbReference type="GO" id="GO:0042790">
    <property type="term" value="P:nucleolar large rRNA transcription by RNA polymerase I"/>
    <property type="evidence" value="ECO:0007669"/>
    <property type="project" value="EnsemblFungi"/>
</dbReference>
<dbReference type="GO" id="GO:0061629">
    <property type="term" value="F:RNA polymerase II-specific DNA-binding transcription factor binding"/>
    <property type="evidence" value="ECO:0007669"/>
    <property type="project" value="EnsemblFungi"/>
</dbReference>
<sequence>MDQIQTHPSTAAQAKAFTAPGSLSFPGGHGELTPPSDSLDKMNMGRSGVNGGPAGPQAPNGTGVTPATPAATPAATTQGGSGLTPTLQNIVATVNLDCRLDLKTIALHARNAEYNPKRFAAVIMRIREPKTTALIFASGKMVVTGAKSEDDSKLASRKYARIIQKLGFNAKFTDFKIQNIVGSCDIKFPIRLEGLASRHHNFSSYEPELFPGLIYRMIKPKIVLLIFVSGKIVLTGAKVREEIYQAFEMIYPVLQDFRKV</sequence>
<dbReference type="FunFam" id="3.30.310.10:FF:000002">
    <property type="entry name" value="TATA-box-binding protein 2"/>
    <property type="match status" value="1"/>
</dbReference>
<dbReference type="Gene3D" id="3.30.310.10">
    <property type="entry name" value="TATA-Binding Protein"/>
    <property type="match status" value="2"/>
</dbReference>
<dbReference type="InterPro" id="IPR012295">
    <property type="entry name" value="TBP_dom_sf"/>
</dbReference>
<dbReference type="GO" id="GO:0008301">
    <property type="term" value="F:DNA binding, bending"/>
    <property type="evidence" value="ECO:0007669"/>
    <property type="project" value="EnsemblFungi"/>
</dbReference>
<dbReference type="FunFam" id="3.30.310.10:FF:000001">
    <property type="entry name" value="TATA-box-binding protein 2"/>
    <property type="match status" value="1"/>
</dbReference>
<accession>R8BWJ0</accession>
<dbReference type="GO" id="GO:0005669">
    <property type="term" value="C:transcription factor TFIID complex"/>
    <property type="evidence" value="ECO:0007669"/>
    <property type="project" value="EnsemblFungi"/>
</dbReference>
<evidence type="ECO:0000256" key="1">
    <source>
        <dbReference type="ARBA" id="ARBA00004123"/>
    </source>
</evidence>
<dbReference type="GO" id="GO:0003682">
    <property type="term" value="F:chromatin binding"/>
    <property type="evidence" value="ECO:0007669"/>
    <property type="project" value="EnsemblFungi"/>
</dbReference>
<comment type="similarity">
    <text evidence="2">Belongs to the TBP family.</text>
</comment>